<organism evidence="1 2">
    <name type="scientific">miscellaneous Crenarchaeota group-1 archaeon SG8-32-3</name>
    <dbReference type="NCBI Taxonomy" id="1685125"/>
    <lineage>
        <taxon>Archaea</taxon>
        <taxon>Candidatus Bathyarchaeota</taxon>
        <taxon>MCG-1</taxon>
    </lineage>
</organism>
<evidence type="ECO:0000313" key="1">
    <source>
        <dbReference type="EMBL" id="KON31683.1"/>
    </source>
</evidence>
<dbReference type="EMBL" id="LFWV01000028">
    <property type="protein sequence ID" value="KON31683.1"/>
    <property type="molecule type" value="Genomic_DNA"/>
</dbReference>
<gene>
    <name evidence="1" type="ORF">AC478_02455</name>
</gene>
<dbReference type="Proteomes" id="UP000054016">
    <property type="component" value="Unassembled WGS sequence"/>
</dbReference>
<dbReference type="AlphaFoldDB" id="A0A0M0BSU8"/>
<sequence length="76" mass="9045">MPTVKTWKIRPAYFVILEILEKKGDMMDDDLFSQLKEEFEDLGYKDFNDILMRLEVSGKIRTTSMSRGKRRVELIQ</sequence>
<proteinExistence type="predicted"/>
<reference evidence="2" key="1">
    <citation type="submission" date="2015-06" db="EMBL/GenBank/DDBJ databases">
        <title>New insights into the roles of widespread benthic archaea in carbon and nitrogen cycling.</title>
        <authorList>
            <person name="Lazar C.S."/>
            <person name="Baker B.J."/>
            <person name="Seitz K.W."/>
            <person name="Hyde A.S."/>
            <person name="Dick G.J."/>
            <person name="Hinrichs K.-U."/>
            <person name="Teske A.P."/>
        </authorList>
    </citation>
    <scope>NUCLEOTIDE SEQUENCE [LARGE SCALE GENOMIC DNA]</scope>
</reference>
<evidence type="ECO:0000313" key="2">
    <source>
        <dbReference type="Proteomes" id="UP000054016"/>
    </source>
</evidence>
<accession>A0A0M0BSU8</accession>
<protein>
    <submittedName>
        <fullName evidence="1">Uncharacterized protein</fullName>
    </submittedName>
</protein>
<name>A0A0M0BSU8_9ARCH</name>
<comment type="caution">
    <text evidence="1">The sequence shown here is derived from an EMBL/GenBank/DDBJ whole genome shotgun (WGS) entry which is preliminary data.</text>
</comment>